<comment type="caution">
    <text evidence="13">The sequence shown here is derived from an EMBL/GenBank/DDBJ whole genome shotgun (WGS) entry which is preliminary data.</text>
</comment>
<evidence type="ECO:0000256" key="3">
    <source>
        <dbReference type="ARBA" id="ARBA00022527"/>
    </source>
</evidence>
<dbReference type="Pfam" id="PF00069">
    <property type="entry name" value="Pkinase"/>
    <property type="match status" value="1"/>
</dbReference>
<feature type="compositionally biased region" description="Basic and acidic residues" evidence="11">
    <location>
        <begin position="702"/>
        <end position="711"/>
    </location>
</feature>
<feature type="domain" description="Protein kinase" evidence="12">
    <location>
        <begin position="11"/>
        <end position="272"/>
    </location>
</feature>
<feature type="region of interest" description="Disordered" evidence="11">
    <location>
        <begin position="698"/>
        <end position="744"/>
    </location>
</feature>
<accession>A0A9W7F6H3</accession>
<feature type="compositionally biased region" description="Basic and acidic residues" evidence="11">
    <location>
        <begin position="1233"/>
        <end position="1251"/>
    </location>
</feature>
<comment type="similarity">
    <text evidence="1">Belongs to the protein kinase superfamily. NEK Ser/Thr protein kinase family. NIMA subfamily.</text>
</comment>
<dbReference type="GO" id="GO:0004674">
    <property type="term" value="F:protein serine/threonine kinase activity"/>
    <property type="evidence" value="ECO:0007669"/>
    <property type="project" value="UniProtKB-KW"/>
</dbReference>
<keyword evidence="3" id="KW-0723">Serine/threonine-protein kinase</keyword>
<feature type="compositionally biased region" description="Gly residues" evidence="11">
    <location>
        <begin position="641"/>
        <end position="650"/>
    </location>
</feature>
<dbReference type="Gene3D" id="3.30.200.20">
    <property type="entry name" value="Phosphorylase Kinase, domain 1"/>
    <property type="match status" value="1"/>
</dbReference>
<organism evidence="13 14">
    <name type="scientific">Triparma strigata</name>
    <dbReference type="NCBI Taxonomy" id="1606541"/>
    <lineage>
        <taxon>Eukaryota</taxon>
        <taxon>Sar</taxon>
        <taxon>Stramenopiles</taxon>
        <taxon>Ochrophyta</taxon>
        <taxon>Bolidophyceae</taxon>
        <taxon>Parmales</taxon>
        <taxon>Triparmaceae</taxon>
        <taxon>Triparma</taxon>
    </lineage>
</organism>
<sequence length="1273" mass="143803">MPKQCQQLAKYSVEKTLGAGSFGKALLVKVKGTNKFFVMKEIQIGHLSKKEKEASVAEATVLASMHHSNICSYVESFLNHPRNSILYIVMDFADGGDLSGAISRRKKRRSPFTESEVMNMFVQMCLALKHVHSKKILHRDLKSQNIFLTKKGVVKLGDFGIAKVLDNTGDVARTQIGTPYYLSPEICEDRPYGKKSDVWSLGCVLYEVAALDLPFQAKNLPALAHRIMTKQPKPLPSHHQYSTNLKLLSTSLLNKKPELRPSVVAILRSDYLQRHISSLLSHTIKAGTGGMENDATEDNRGAPPPMVRAKANGGSPAPRKAKPTSQNQPQLPPPSAAFEAPPSGFSPKKMPKKMQHQAQQYRRRQESMESNGEVDSDDRGARAREAERNDVNERARRKQEAIARDRAEERIKKEKIRQEKQEEFRSQAARQQQAMERRVEEEMALQRERDARAKEREREAMRKVREEQAARRRMKEAEAKDNGDDGPRKRGQSLADWVGVGGASAGLAGMAEAKQDDVYEGRDGWMHRGQEQLEQEILEAKREYEEKQKMLLLKHQSQQQQRQQQQQQQQQGGGAWQAKRAAAVEAMKREQQLQNQQYMQRQQQQQPLVDPNQVGFQDPSQEWEWRRAQAAKNRQRWQNEGRGGGGGVGAGPNRMRDEMAEMDAKMERERERMEQQRAAEMASDQARQVYFQNRQAAAAAKARYDQEERGLDNQSRIRTGSTAAEVRRSAELQREMEEAKKKQQYEDAYKQIAAEKAALAEKLRQRKFAEANAKEEAEAMQKERQERELGEEERRREEEKREEDRREGERRAEDLRLEELRLEVRWLEQRRGIVQEEGKEPEAEIEEESQANRQGEGEETMSSTIATQISQYQERAGGAAEGDVAYRHEENADDVNELAMALAGAMDDDADDDDDDDDDDDMMVEAQGTGALMKSIHTNIEVDDDDDDYIVMAPYRGSDGGDEIHEGISQEQEVEQMEELVRSLKQARLSRENSKVDDDDEEEEEEEVLVGGGKGLMMPKGTYEDDVEEPPPYSPPRGKKAAAPFSSPVSSPPPPGVALEIDMSPSISKDKQALMEKKREAMRKKQEDRAKARDDAKKKAKQEAEQKERDEIIANMRKLGKKKEEEEVREPPTRASRVAHTSPRLPPRSSKKGWATGANDKAVVLQTLRSKAEMGDSVRASPQPVPKAVQRRLSKKSEGEEGINTLVGRLEKMKQGFAANPPISMDSPKFRLRRESADDRGGGGGKERRGSDNGGGGRADNVNNPKNPFAALL</sequence>
<dbReference type="EMBL" id="BRXY01000621">
    <property type="protein sequence ID" value="GMI02599.1"/>
    <property type="molecule type" value="Genomic_DNA"/>
</dbReference>
<feature type="compositionally biased region" description="Low complexity" evidence="11">
    <location>
        <begin position="592"/>
        <end position="606"/>
    </location>
</feature>
<evidence type="ECO:0000256" key="2">
    <source>
        <dbReference type="ARBA" id="ARBA00012513"/>
    </source>
</evidence>
<keyword evidence="6" id="KW-0418">Kinase</keyword>
<feature type="region of interest" description="Disordered" evidence="11">
    <location>
        <begin position="830"/>
        <end position="882"/>
    </location>
</feature>
<keyword evidence="4" id="KW-0808">Transferase</keyword>
<dbReference type="FunFam" id="3.30.200.20:FF:000097">
    <property type="entry name" value="Probable serine/threonine-protein kinase nek1"/>
    <property type="match status" value="1"/>
</dbReference>
<protein>
    <recommendedName>
        <fullName evidence="2">non-specific serine/threonine protein kinase</fullName>
        <ecNumber evidence="2">2.7.11.1</ecNumber>
    </recommendedName>
</protein>
<dbReference type="GO" id="GO:0005524">
    <property type="term" value="F:ATP binding"/>
    <property type="evidence" value="ECO:0007669"/>
    <property type="project" value="UniProtKB-UniRule"/>
</dbReference>
<dbReference type="InterPro" id="IPR017441">
    <property type="entry name" value="Protein_kinase_ATP_BS"/>
</dbReference>
<feature type="compositionally biased region" description="Basic and acidic residues" evidence="11">
    <location>
        <begin position="1122"/>
        <end position="1132"/>
    </location>
</feature>
<feature type="compositionally biased region" description="Low complexity" evidence="11">
    <location>
        <begin position="556"/>
        <end position="570"/>
    </location>
</feature>
<evidence type="ECO:0000256" key="11">
    <source>
        <dbReference type="SAM" id="MobiDB-lite"/>
    </source>
</evidence>
<name>A0A9W7F6H3_9STRA</name>
<evidence type="ECO:0000256" key="4">
    <source>
        <dbReference type="ARBA" id="ARBA00022679"/>
    </source>
</evidence>
<feature type="compositionally biased region" description="Polar residues" evidence="11">
    <location>
        <begin position="712"/>
        <end position="722"/>
    </location>
</feature>
<dbReference type="OrthoDB" id="248923at2759"/>
<evidence type="ECO:0000256" key="6">
    <source>
        <dbReference type="ARBA" id="ARBA00022777"/>
    </source>
</evidence>
<feature type="compositionally biased region" description="Basic and acidic residues" evidence="11">
    <location>
        <begin position="1068"/>
        <end position="1112"/>
    </location>
</feature>
<comment type="catalytic activity">
    <reaction evidence="9">
        <text>L-seryl-[protein] + ATP = O-phospho-L-seryl-[protein] + ADP + H(+)</text>
        <dbReference type="Rhea" id="RHEA:17989"/>
        <dbReference type="Rhea" id="RHEA-COMP:9863"/>
        <dbReference type="Rhea" id="RHEA-COMP:11604"/>
        <dbReference type="ChEBI" id="CHEBI:15378"/>
        <dbReference type="ChEBI" id="CHEBI:29999"/>
        <dbReference type="ChEBI" id="CHEBI:30616"/>
        <dbReference type="ChEBI" id="CHEBI:83421"/>
        <dbReference type="ChEBI" id="CHEBI:456216"/>
        <dbReference type="EC" id="2.7.11.1"/>
    </reaction>
</comment>
<dbReference type="Gene3D" id="1.10.510.10">
    <property type="entry name" value="Transferase(Phosphotransferase) domain 1"/>
    <property type="match status" value="1"/>
</dbReference>
<dbReference type="InterPro" id="IPR008271">
    <property type="entry name" value="Ser/Thr_kinase_AS"/>
</dbReference>
<feature type="compositionally biased region" description="Basic and acidic residues" evidence="11">
    <location>
        <begin position="725"/>
        <end position="744"/>
    </location>
</feature>
<feature type="region of interest" description="Disordered" evidence="11">
    <location>
        <begin position="986"/>
        <end position="1158"/>
    </location>
</feature>
<feature type="compositionally biased region" description="Acidic residues" evidence="11">
    <location>
        <begin position="997"/>
        <end position="1008"/>
    </location>
</feature>
<keyword evidence="5 10" id="KW-0547">Nucleotide-binding</keyword>
<dbReference type="EC" id="2.7.11.1" evidence="2"/>
<evidence type="ECO:0000256" key="5">
    <source>
        <dbReference type="ARBA" id="ARBA00022741"/>
    </source>
</evidence>
<keyword evidence="7 10" id="KW-0067">ATP-binding</keyword>
<evidence type="ECO:0000256" key="8">
    <source>
        <dbReference type="ARBA" id="ARBA00047899"/>
    </source>
</evidence>
<dbReference type="InterPro" id="IPR051131">
    <property type="entry name" value="NEK_Ser/Thr_kinase_NIMA"/>
</dbReference>
<evidence type="ECO:0000256" key="9">
    <source>
        <dbReference type="ARBA" id="ARBA00048679"/>
    </source>
</evidence>
<feature type="compositionally biased region" description="Basic and acidic residues" evidence="11">
    <location>
        <begin position="654"/>
        <end position="677"/>
    </location>
</feature>
<reference evidence="14" key="1">
    <citation type="journal article" date="2023" name="Commun. Biol.">
        <title>Genome analysis of Parmales, the sister group of diatoms, reveals the evolutionary specialization of diatoms from phago-mixotrophs to photoautotrophs.</title>
        <authorList>
            <person name="Ban H."/>
            <person name="Sato S."/>
            <person name="Yoshikawa S."/>
            <person name="Yamada K."/>
            <person name="Nakamura Y."/>
            <person name="Ichinomiya M."/>
            <person name="Sato N."/>
            <person name="Blanc-Mathieu R."/>
            <person name="Endo H."/>
            <person name="Kuwata A."/>
            <person name="Ogata H."/>
        </authorList>
    </citation>
    <scope>NUCLEOTIDE SEQUENCE [LARGE SCALE GENOMIC DNA]</scope>
    <source>
        <strain evidence="14">NIES 3701</strain>
    </source>
</reference>
<feature type="region of interest" description="Disordered" evidence="11">
    <location>
        <begin position="770"/>
        <end position="814"/>
    </location>
</feature>
<dbReference type="AlphaFoldDB" id="A0A9W7F6H3"/>
<feature type="compositionally biased region" description="Basic and acidic residues" evidence="11">
    <location>
        <begin position="435"/>
        <end position="488"/>
    </location>
</feature>
<feature type="compositionally biased region" description="Basic and acidic residues" evidence="11">
    <location>
        <begin position="830"/>
        <end position="842"/>
    </location>
</feature>
<gene>
    <name evidence="13" type="ORF">TrST_g12439</name>
</gene>
<feature type="compositionally biased region" description="Polar residues" evidence="11">
    <location>
        <begin position="860"/>
        <end position="873"/>
    </location>
</feature>
<proteinExistence type="inferred from homology"/>
<dbReference type="CDD" id="cd08215">
    <property type="entry name" value="STKc_Nek"/>
    <property type="match status" value="1"/>
</dbReference>
<dbReference type="PANTHER" id="PTHR44899:SF3">
    <property type="entry name" value="SERINE_THREONINE-PROTEIN KINASE NEK1"/>
    <property type="match status" value="1"/>
</dbReference>
<dbReference type="InterPro" id="IPR000719">
    <property type="entry name" value="Prot_kinase_dom"/>
</dbReference>
<dbReference type="Proteomes" id="UP001165085">
    <property type="component" value="Unassembled WGS sequence"/>
</dbReference>
<feature type="region of interest" description="Disordered" evidence="11">
    <location>
        <begin position="286"/>
        <end position="496"/>
    </location>
</feature>
<dbReference type="InterPro" id="IPR011009">
    <property type="entry name" value="Kinase-like_dom_sf"/>
</dbReference>
<evidence type="ECO:0000313" key="14">
    <source>
        <dbReference type="Proteomes" id="UP001165085"/>
    </source>
</evidence>
<dbReference type="PROSITE" id="PS50011">
    <property type="entry name" value="PROTEIN_KINASE_DOM"/>
    <property type="match status" value="1"/>
</dbReference>
<dbReference type="SUPFAM" id="SSF56112">
    <property type="entry name" value="Protein kinase-like (PK-like)"/>
    <property type="match status" value="1"/>
</dbReference>
<feature type="binding site" evidence="10">
    <location>
        <position position="40"/>
    </location>
    <ligand>
        <name>ATP</name>
        <dbReference type="ChEBI" id="CHEBI:30616"/>
    </ligand>
</feature>
<feature type="region of interest" description="Disordered" evidence="11">
    <location>
        <begin position="902"/>
        <end position="923"/>
    </location>
</feature>
<evidence type="ECO:0000256" key="7">
    <source>
        <dbReference type="ARBA" id="ARBA00022840"/>
    </source>
</evidence>
<evidence type="ECO:0000259" key="12">
    <source>
        <dbReference type="PROSITE" id="PS50011"/>
    </source>
</evidence>
<dbReference type="PROSITE" id="PS00108">
    <property type="entry name" value="PROTEIN_KINASE_ST"/>
    <property type="match status" value="1"/>
</dbReference>
<feature type="region of interest" description="Disordered" evidence="11">
    <location>
        <begin position="549"/>
        <end position="684"/>
    </location>
</feature>
<feature type="compositionally biased region" description="Acidic residues" evidence="11">
    <location>
        <begin position="906"/>
        <end position="923"/>
    </location>
</feature>
<feature type="compositionally biased region" description="Low complexity" evidence="11">
    <location>
        <begin position="336"/>
        <end position="347"/>
    </location>
</feature>
<feature type="compositionally biased region" description="Basic and acidic residues" evidence="11">
    <location>
        <begin position="377"/>
        <end position="425"/>
    </location>
</feature>
<comment type="catalytic activity">
    <reaction evidence="8">
        <text>L-threonyl-[protein] + ATP = O-phospho-L-threonyl-[protein] + ADP + H(+)</text>
        <dbReference type="Rhea" id="RHEA:46608"/>
        <dbReference type="Rhea" id="RHEA-COMP:11060"/>
        <dbReference type="Rhea" id="RHEA-COMP:11605"/>
        <dbReference type="ChEBI" id="CHEBI:15378"/>
        <dbReference type="ChEBI" id="CHEBI:30013"/>
        <dbReference type="ChEBI" id="CHEBI:30616"/>
        <dbReference type="ChEBI" id="CHEBI:61977"/>
        <dbReference type="ChEBI" id="CHEBI:456216"/>
        <dbReference type="EC" id="2.7.11.1"/>
    </reaction>
</comment>
<dbReference type="SMART" id="SM00220">
    <property type="entry name" value="S_TKc"/>
    <property type="match status" value="1"/>
</dbReference>
<dbReference type="PANTHER" id="PTHR44899">
    <property type="entry name" value="CAMK FAMILY PROTEIN KINASE"/>
    <property type="match status" value="1"/>
</dbReference>
<evidence type="ECO:0000313" key="13">
    <source>
        <dbReference type="EMBL" id="GMI02599.1"/>
    </source>
</evidence>
<keyword evidence="14" id="KW-1185">Reference proteome</keyword>
<evidence type="ECO:0000256" key="1">
    <source>
        <dbReference type="ARBA" id="ARBA00010886"/>
    </source>
</evidence>
<feature type="region of interest" description="Disordered" evidence="11">
    <location>
        <begin position="1173"/>
        <end position="1273"/>
    </location>
</feature>
<evidence type="ECO:0000256" key="10">
    <source>
        <dbReference type="PROSITE-ProRule" id="PRU10141"/>
    </source>
</evidence>
<dbReference type="PROSITE" id="PS00107">
    <property type="entry name" value="PROTEIN_KINASE_ATP"/>
    <property type="match status" value="1"/>
</dbReference>